<organism evidence="3 4">
    <name type="scientific">Orbilia javanica</name>
    <dbReference type="NCBI Taxonomy" id="47235"/>
    <lineage>
        <taxon>Eukaryota</taxon>
        <taxon>Fungi</taxon>
        <taxon>Dikarya</taxon>
        <taxon>Ascomycota</taxon>
        <taxon>Pezizomycotina</taxon>
        <taxon>Orbiliomycetes</taxon>
        <taxon>Orbiliales</taxon>
        <taxon>Orbiliaceae</taxon>
        <taxon>Orbilia</taxon>
    </lineage>
</organism>
<proteinExistence type="predicted"/>
<reference evidence="3 4" key="1">
    <citation type="submission" date="2019-10" db="EMBL/GenBank/DDBJ databases">
        <authorList>
            <person name="Palmer J.M."/>
        </authorList>
    </citation>
    <scope>NUCLEOTIDE SEQUENCE [LARGE SCALE GENOMIC DNA]</scope>
    <source>
        <strain evidence="3 4">TWF718</strain>
    </source>
</reference>
<keyword evidence="2" id="KW-0812">Transmembrane</keyword>
<evidence type="ECO:0000256" key="2">
    <source>
        <dbReference type="SAM" id="Phobius"/>
    </source>
</evidence>
<accession>A0AAN8MSF1</accession>
<dbReference type="EMBL" id="JAVHNR010000003">
    <property type="protein sequence ID" value="KAK6347959.1"/>
    <property type="molecule type" value="Genomic_DNA"/>
</dbReference>
<evidence type="ECO:0000256" key="1">
    <source>
        <dbReference type="SAM" id="MobiDB-lite"/>
    </source>
</evidence>
<feature type="transmembrane region" description="Helical" evidence="2">
    <location>
        <begin position="301"/>
        <end position="319"/>
    </location>
</feature>
<dbReference type="AlphaFoldDB" id="A0AAN8MSF1"/>
<keyword evidence="2" id="KW-0472">Membrane</keyword>
<sequence length="328" mass="36822">MSLSARNQLLSGAIDPSGTNGQRLGKEIRNTTTWSKPSELDDSNTLAIYYETPAHLRNITRVKGDARKQLAFDEQTLSELKGLVFFLLSQHRELLQVDKVTTVAAKNTLCSVCNTFIPFLTPGAQEEILNTKFLDSHGAANTHARGWLIFQLVLEMRLHVVHRLEQDPRWLGRIPVTIQEAFIDGTMPDIDMFDYDEISAQLQGDRDAEGFSNISSTIVSTENSIFDMSVENECLDEDLNVEDELIPSSQETSLQFTLGNQTSPENNEDNLFRDTGIDINDHRVSAADSHEQPNSNRRIRVSLFLAFVLFTAIFVGFNGEGRRAITTR</sequence>
<comment type="caution">
    <text evidence="3">The sequence shown here is derived from an EMBL/GenBank/DDBJ whole genome shotgun (WGS) entry which is preliminary data.</text>
</comment>
<name>A0AAN8MSF1_9PEZI</name>
<gene>
    <name evidence="3" type="ORF">TWF718_005779</name>
</gene>
<feature type="region of interest" description="Disordered" evidence="1">
    <location>
        <begin position="1"/>
        <end position="31"/>
    </location>
</feature>
<protein>
    <submittedName>
        <fullName evidence="3">Uncharacterized protein</fullName>
    </submittedName>
</protein>
<evidence type="ECO:0000313" key="4">
    <source>
        <dbReference type="Proteomes" id="UP001313282"/>
    </source>
</evidence>
<dbReference type="Proteomes" id="UP001313282">
    <property type="component" value="Unassembled WGS sequence"/>
</dbReference>
<evidence type="ECO:0000313" key="3">
    <source>
        <dbReference type="EMBL" id="KAK6347959.1"/>
    </source>
</evidence>
<feature type="compositionally biased region" description="Polar residues" evidence="1">
    <location>
        <begin position="1"/>
        <end position="10"/>
    </location>
</feature>
<keyword evidence="2" id="KW-1133">Transmembrane helix</keyword>
<keyword evidence="4" id="KW-1185">Reference proteome</keyword>